<dbReference type="GO" id="GO:0032153">
    <property type="term" value="C:cell division site"/>
    <property type="evidence" value="ECO:0007669"/>
    <property type="project" value="TreeGrafter"/>
</dbReference>
<sequence>MIVFIINSANQSGPAQVKGLYLWGDVGRGKIFLLDLFYDCLPQKGKLQLHFHPFMARIHQALNEQTGQQDPLIQIAKNLAQKLHYKRYFMVGRFVLQYHFRVCLTRHARLKRVACAPMTFTYAN</sequence>
<keyword evidence="1" id="KW-0547">Nucleotide-binding</keyword>
<evidence type="ECO:0000256" key="1">
    <source>
        <dbReference type="ARBA" id="ARBA00022741"/>
    </source>
</evidence>
<gene>
    <name evidence="3" type="ORF">GPLA_3655</name>
</gene>
<evidence type="ECO:0008006" key="5">
    <source>
        <dbReference type="Google" id="ProtNLM"/>
    </source>
</evidence>
<accession>K7AGY5</accession>
<dbReference type="InterPro" id="IPR027417">
    <property type="entry name" value="P-loop_NTPase"/>
</dbReference>
<dbReference type="AlphaFoldDB" id="K7AGY5"/>
<reference evidence="4" key="1">
    <citation type="journal article" date="2014" name="Environ. Microbiol.">
        <title>Comparative genomics of the marine bacterial genus Glaciecola reveals the high degree of genomic diversity and genomic characteristic for cold adaptation.</title>
        <authorList>
            <person name="Qin Q.L."/>
            <person name="Xie B.B."/>
            <person name="Yu Y."/>
            <person name="Shu Y.L."/>
            <person name="Rong J.C."/>
            <person name="Zhang Y.J."/>
            <person name="Zhao D.L."/>
            <person name="Chen X.L."/>
            <person name="Zhang X.Y."/>
            <person name="Chen B."/>
            <person name="Zhou B.C."/>
            <person name="Zhang Y.Z."/>
        </authorList>
    </citation>
    <scope>NUCLEOTIDE SEQUENCE [LARGE SCALE GENOMIC DNA]</scope>
    <source>
        <strain evidence="4">LMG 21857</strain>
    </source>
</reference>
<dbReference type="Pfam" id="PF03969">
    <property type="entry name" value="AFG1_ATPase"/>
    <property type="match status" value="1"/>
</dbReference>
<dbReference type="PANTHER" id="PTHR12169">
    <property type="entry name" value="ATPASE N2B"/>
    <property type="match status" value="1"/>
</dbReference>
<dbReference type="InterPro" id="IPR005654">
    <property type="entry name" value="ATPase_AFG1-like"/>
</dbReference>
<evidence type="ECO:0000313" key="3">
    <source>
        <dbReference type="EMBL" id="GAC34540.1"/>
    </source>
</evidence>
<name>K7AGY5_9ALTE</name>
<keyword evidence="4" id="KW-1185">Reference proteome</keyword>
<dbReference type="GO" id="GO:0005737">
    <property type="term" value="C:cytoplasm"/>
    <property type="evidence" value="ECO:0007669"/>
    <property type="project" value="TreeGrafter"/>
</dbReference>
<dbReference type="PANTHER" id="PTHR12169:SF6">
    <property type="entry name" value="AFG1-LIKE ATPASE"/>
    <property type="match status" value="1"/>
</dbReference>
<dbReference type="Proteomes" id="UP000006322">
    <property type="component" value="Unassembled WGS sequence"/>
</dbReference>
<dbReference type="GO" id="GO:0051301">
    <property type="term" value="P:cell division"/>
    <property type="evidence" value="ECO:0007669"/>
    <property type="project" value="TreeGrafter"/>
</dbReference>
<protein>
    <recommendedName>
        <fullName evidence="5">Cell division protein ZapE</fullName>
    </recommendedName>
</protein>
<proteinExistence type="predicted"/>
<keyword evidence="2" id="KW-0067">ATP-binding</keyword>
<comment type="caution">
    <text evidence="3">The sequence shown here is derived from an EMBL/GenBank/DDBJ whole genome shotgun (WGS) entry which is preliminary data.</text>
</comment>
<dbReference type="STRING" id="1129793.GPLA_3655"/>
<organism evidence="3 4">
    <name type="scientific">Paraglaciecola polaris LMG 21857</name>
    <dbReference type="NCBI Taxonomy" id="1129793"/>
    <lineage>
        <taxon>Bacteria</taxon>
        <taxon>Pseudomonadati</taxon>
        <taxon>Pseudomonadota</taxon>
        <taxon>Gammaproteobacteria</taxon>
        <taxon>Alteromonadales</taxon>
        <taxon>Alteromonadaceae</taxon>
        <taxon>Paraglaciecola</taxon>
    </lineage>
</organism>
<evidence type="ECO:0000313" key="4">
    <source>
        <dbReference type="Proteomes" id="UP000006322"/>
    </source>
</evidence>
<dbReference type="Gene3D" id="3.40.50.300">
    <property type="entry name" value="P-loop containing nucleotide triphosphate hydrolases"/>
    <property type="match status" value="1"/>
</dbReference>
<dbReference type="GO" id="GO:0016887">
    <property type="term" value="F:ATP hydrolysis activity"/>
    <property type="evidence" value="ECO:0007669"/>
    <property type="project" value="InterPro"/>
</dbReference>
<dbReference type="GO" id="GO:0005524">
    <property type="term" value="F:ATP binding"/>
    <property type="evidence" value="ECO:0007669"/>
    <property type="project" value="UniProtKB-KW"/>
</dbReference>
<evidence type="ECO:0000256" key="2">
    <source>
        <dbReference type="ARBA" id="ARBA00022840"/>
    </source>
</evidence>
<dbReference type="EMBL" id="BAER01000113">
    <property type="protein sequence ID" value="GAC34540.1"/>
    <property type="molecule type" value="Genomic_DNA"/>
</dbReference>